<name>A0A0A9WFQ5_LYGHE</name>
<dbReference type="GO" id="GO:0005524">
    <property type="term" value="F:ATP binding"/>
    <property type="evidence" value="ECO:0007669"/>
    <property type="project" value="UniProtKB-KW"/>
</dbReference>
<keyword evidence="10" id="KW-0969">Cilium</keyword>
<accession>A0A0A9WFQ5</accession>
<dbReference type="GO" id="GO:0007018">
    <property type="term" value="P:microtubule-based movement"/>
    <property type="evidence" value="ECO:0007669"/>
    <property type="project" value="InterPro"/>
</dbReference>
<evidence type="ECO:0000256" key="4">
    <source>
        <dbReference type="ARBA" id="ARBA00022701"/>
    </source>
</evidence>
<evidence type="ECO:0000256" key="1">
    <source>
        <dbReference type="ARBA" id="ARBA00004430"/>
    </source>
</evidence>
<dbReference type="Pfam" id="PF12774">
    <property type="entry name" value="AAA_6"/>
    <property type="match status" value="1"/>
</dbReference>
<evidence type="ECO:0000313" key="17">
    <source>
        <dbReference type="EMBL" id="JAG03680.1"/>
    </source>
</evidence>
<keyword evidence="12" id="KW-0206">Cytoskeleton</keyword>
<organism evidence="17">
    <name type="scientific">Lygus hesperus</name>
    <name type="common">Western plant bug</name>
    <dbReference type="NCBI Taxonomy" id="30085"/>
    <lineage>
        <taxon>Eukaryota</taxon>
        <taxon>Metazoa</taxon>
        <taxon>Ecdysozoa</taxon>
        <taxon>Arthropoda</taxon>
        <taxon>Hexapoda</taxon>
        <taxon>Insecta</taxon>
        <taxon>Pterygota</taxon>
        <taxon>Neoptera</taxon>
        <taxon>Paraneoptera</taxon>
        <taxon>Hemiptera</taxon>
        <taxon>Heteroptera</taxon>
        <taxon>Panheteroptera</taxon>
        <taxon>Cimicomorpha</taxon>
        <taxon>Miridae</taxon>
        <taxon>Mirini</taxon>
        <taxon>Lygus</taxon>
    </lineage>
</organism>
<dbReference type="Gene3D" id="1.10.287.2620">
    <property type="match status" value="1"/>
</dbReference>
<dbReference type="Gene3D" id="1.20.58.1120">
    <property type="match status" value="1"/>
</dbReference>
<evidence type="ECO:0000256" key="9">
    <source>
        <dbReference type="ARBA" id="ARBA00023054"/>
    </source>
</evidence>
<evidence type="ECO:0000256" key="5">
    <source>
        <dbReference type="ARBA" id="ARBA00022737"/>
    </source>
</evidence>
<dbReference type="GO" id="GO:0030286">
    <property type="term" value="C:dynein complex"/>
    <property type="evidence" value="ECO:0007669"/>
    <property type="project" value="UniProtKB-KW"/>
</dbReference>
<evidence type="ECO:0000256" key="11">
    <source>
        <dbReference type="ARBA" id="ARBA00023175"/>
    </source>
</evidence>
<dbReference type="InterPro" id="IPR013602">
    <property type="entry name" value="Dynein_heavy_linker"/>
</dbReference>
<evidence type="ECO:0000256" key="8">
    <source>
        <dbReference type="ARBA" id="ARBA00023017"/>
    </source>
</evidence>
<dbReference type="FunFam" id="1.20.140.100:FF:000001">
    <property type="entry name" value="dynein heavy chain 17, axonemal"/>
    <property type="match status" value="1"/>
</dbReference>
<keyword evidence="8" id="KW-0243">Dynein</keyword>
<feature type="coiled-coil region" evidence="14">
    <location>
        <begin position="432"/>
        <end position="459"/>
    </location>
</feature>
<dbReference type="PANTHER" id="PTHR45703">
    <property type="entry name" value="DYNEIN HEAVY CHAIN"/>
    <property type="match status" value="1"/>
</dbReference>
<evidence type="ECO:0000256" key="3">
    <source>
        <dbReference type="ARBA" id="ARBA00022490"/>
    </source>
</evidence>
<dbReference type="Gene3D" id="1.10.8.710">
    <property type="match status" value="1"/>
</dbReference>
<keyword evidence="4" id="KW-0493">Microtubule</keyword>
<dbReference type="InterPro" id="IPR026983">
    <property type="entry name" value="DHC"/>
</dbReference>
<dbReference type="SUPFAM" id="SSF52540">
    <property type="entry name" value="P-loop containing nucleoside triphosphate hydrolases"/>
    <property type="match status" value="2"/>
</dbReference>
<dbReference type="FunFam" id="1.10.287.2620:FF:000002">
    <property type="entry name" value="Dynein heavy chain 2, axonemal"/>
    <property type="match status" value="1"/>
</dbReference>
<evidence type="ECO:0000256" key="6">
    <source>
        <dbReference type="ARBA" id="ARBA00022741"/>
    </source>
</evidence>
<keyword evidence="3" id="KW-0963">Cytoplasm</keyword>
<dbReference type="GO" id="GO:0005874">
    <property type="term" value="C:microtubule"/>
    <property type="evidence" value="ECO:0007669"/>
    <property type="project" value="UniProtKB-KW"/>
</dbReference>
<dbReference type="FunFam" id="3.40.50.300:FF:000219">
    <property type="entry name" value="Dynein axonemal heavy chain 17"/>
    <property type="match status" value="1"/>
</dbReference>
<evidence type="ECO:0000256" key="14">
    <source>
        <dbReference type="SAM" id="Coils"/>
    </source>
</evidence>
<gene>
    <name evidence="17" type="primary">DYHC_2</name>
    <name evidence="17" type="ORF">CM83_24024</name>
</gene>
<evidence type="ECO:0000256" key="12">
    <source>
        <dbReference type="ARBA" id="ARBA00023212"/>
    </source>
</evidence>
<keyword evidence="13" id="KW-0966">Cell projection</keyword>
<evidence type="ECO:0000259" key="16">
    <source>
        <dbReference type="Pfam" id="PF12774"/>
    </source>
</evidence>
<reference evidence="17" key="2">
    <citation type="submission" date="2014-07" db="EMBL/GenBank/DDBJ databases">
        <authorList>
            <person name="Hull J."/>
        </authorList>
    </citation>
    <scope>NUCLEOTIDE SEQUENCE</scope>
</reference>
<evidence type="ECO:0000256" key="13">
    <source>
        <dbReference type="ARBA" id="ARBA00023273"/>
    </source>
</evidence>
<proteinExistence type="inferred from homology"/>
<dbReference type="GO" id="GO:0045505">
    <property type="term" value="F:dynein intermediate chain binding"/>
    <property type="evidence" value="ECO:0007669"/>
    <property type="project" value="InterPro"/>
</dbReference>
<evidence type="ECO:0000256" key="10">
    <source>
        <dbReference type="ARBA" id="ARBA00023069"/>
    </source>
</evidence>
<dbReference type="PANTHER" id="PTHR45703:SF8">
    <property type="entry name" value="DYNEINS HEAVY CHAIN"/>
    <property type="match status" value="1"/>
</dbReference>
<dbReference type="Gene3D" id="3.40.50.300">
    <property type="entry name" value="P-loop containing nucleotide triphosphate hydrolases"/>
    <property type="match status" value="2"/>
</dbReference>
<dbReference type="InterPro" id="IPR042222">
    <property type="entry name" value="Dynein_2_N"/>
</dbReference>
<dbReference type="InterPro" id="IPR042228">
    <property type="entry name" value="Dynein_linker_3"/>
</dbReference>
<evidence type="ECO:0000313" key="18">
    <source>
        <dbReference type="EMBL" id="JAG59519.1"/>
    </source>
</evidence>
<evidence type="ECO:0000256" key="7">
    <source>
        <dbReference type="ARBA" id="ARBA00022840"/>
    </source>
</evidence>
<keyword evidence="9 14" id="KW-0175">Coiled coil</keyword>
<keyword evidence="7" id="KW-0067">ATP-binding</keyword>
<dbReference type="Gene3D" id="1.20.140.100">
    <property type="entry name" value="Dynein heavy chain, N-terminal domain 2"/>
    <property type="match status" value="1"/>
</dbReference>
<comment type="subcellular location">
    <subcellularLocation>
        <location evidence="1">Cytoplasm</location>
        <location evidence="1">Cytoskeleton</location>
        <location evidence="1">Cilium axoneme</location>
    </subcellularLocation>
</comment>
<feature type="domain" description="Dynein heavy chain linker" evidence="15">
    <location>
        <begin position="466"/>
        <end position="872"/>
    </location>
</feature>
<reference evidence="18" key="3">
    <citation type="submission" date="2014-09" db="EMBL/GenBank/DDBJ databases">
        <authorList>
            <person name="Magalhaes I.L.F."/>
            <person name="Oliveira U."/>
            <person name="Santos F.R."/>
            <person name="Vidigal T.H.D.A."/>
            <person name="Brescovit A.D."/>
            <person name="Santos A.J."/>
        </authorList>
    </citation>
    <scope>NUCLEOTIDE SEQUENCE</scope>
</reference>
<dbReference type="EMBL" id="GBRD01006302">
    <property type="protein sequence ID" value="JAG59519.1"/>
    <property type="molecule type" value="Transcribed_RNA"/>
</dbReference>
<comment type="similarity">
    <text evidence="2">Belongs to the dynein heavy chain family.</text>
</comment>
<dbReference type="GO" id="GO:0005930">
    <property type="term" value="C:axoneme"/>
    <property type="evidence" value="ECO:0007669"/>
    <property type="project" value="UniProtKB-SubCell"/>
</dbReference>
<dbReference type="InterPro" id="IPR043157">
    <property type="entry name" value="Dynein_AAA1S"/>
</dbReference>
<dbReference type="FunFam" id="3.20.180.20:FF:000001">
    <property type="entry name" value="Dynein axonemal heavy chain 5"/>
    <property type="match status" value="1"/>
</dbReference>
<dbReference type="InterPro" id="IPR027417">
    <property type="entry name" value="P-loop_NTPase"/>
</dbReference>
<dbReference type="Pfam" id="PF08393">
    <property type="entry name" value="DHC_N2"/>
    <property type="match status" value="1"/>
</dbReference>
<protein>
    <submittedName>
        <fullName evidence="17">Dynein beta chain, ciliary</fullName>
    </submittedName>
</protein>
<dbReference type="InterPro" id="IPR035699">
    <property type="entry name" value="AAA_6"/>
</dbReference>
<keyword evidence="5" id="KW-0677">Repeat</keyword>
<dbReference type="GO" id="GO:0051959">
    <property type="term" value="F:dynein light intermediate chain binding"/>
    <property type="evidence" value="ECO:0007669"/>
    <property type="project" value="InterPro"/>
</dbReference>
<feature type="domain" description="Dynein heavy chain hydrolytic ATP-binding dynein motor region" evidence="16">
    <location>
        <begin position="1007"/>
        <end position="1333"/>
    </location>
</feature>
<evidence type="ECO:0000256" key="2">
    <source>
        <dbReference type="ARBA" id="ARBA00008887"/>
    </source>
</evidence>
<sequence>MFVIEDLPIEEEEEEEVVLEATPEELYLRLMEQFVKHAEKLIRWDNYLDMVDEIVQEGLLHLVGASIGFFIDEMENDPRIPPLFEIQMKLVEPDIVFEPSLEDDPENKKSLLGLLNMLIKDMNAQALLVPRISIYARDRTYMDDILEHNQIRAMENETIKRFQLAIAKTKNWVQKFYNQEYLWKENRAEHLRQFLKYNRLLTEAELELEKKSVVDPQNFKPPDSASPSLNDFKSKIDFYLKVYKELQTMDTSDKMDNWLKIDMTYFKIALLSHAEKWGLLYKNHLINDVNNKIYSLDKFIIDMTAALQKPLIKGDYDGLVQIIGALCKVKDKAAEADTMFEPLAQKIELLKEYGIEFPEELYELLSGLPDKWNNLKKLATAVKTNAGPLLREESATIKKRLHFFDVRQNIFMSAFLRKKFFDWDCWEPYMEIDNCEFEIAKMEELCSKLEEQAALFEVAVPEFRLLRKFRHELKNVKAMWDYINVVRSMIHDWERTPWKKVDSELIDMELKKFAKEMKTLDKELREWDLFKRLDSQIKNMITALRAITELQNPAMRERHWKQLMDATKVKFTIQDHTTLKELLDLNLYKFEEDVKNIVDKSVKENMFEKVLGDLKHTWATQEFGYEIHPRSGYKVLKISEETVEVLEENQVALQNMLNSKFVAFFIDEVTEWQKKLSSADLVIHAWTDVQRTWMYLESIFIGSEDIRRQLPKESQLFDKVDREFKVMLQEITQIPNVIKATNRPHLQERLEAFHSDLTTCEKALTDYLETKKLAYPRFYFVSDANLLDILSNGNQPEKVCRHLGKLDDGLNKIKFKQEGGKTTKNGIGFWDKYEGSEYVSTTGFIDCTGQVEKWLNNVTMIMRRTVRNLLNHAVKAYDDKPRDAWVFDYPAQVALVGTQVWWSVEVDISFSKIEEGYENAMKEYQKKQVVLLNALITLCLGELTAGDRDKIATICTIDVHSRDIVSKMIFMKIEDAHSFQWQCQLRHRWDNKLHHCFVNICDAQFRYDYEYLGNLRRLVVTPLTDRCYITLTQSLHLILGGAPAGPAGTGKTETTKDLGKGLGMMVFVFNCSEQMDYKSCGNTFKGLAQSGAWGCFDEFNRISVEVLSVIAVQVKSILDAIKAKKTTFNFLGEIISLTPTVGMFITMNPGYAGRAELPENLKALFRPCAMVVPDFELIAENFLITEGFLEAKILGKKFLKLYELCKELLSKQDHYDWGLRAIKSVLNVAGKLRRADKDLPEEQVLMRTLRDFNIPKLVTDDVTVFMGLLGDLFPGVNPPRKRDVEFESLVRQAALDMGLQPEENFILKVCQLVELFSVRHSVFIIGIAGTGKTQVWKTLYRTYVNMKKRPHYNDLEPKAVTNDELFGTINPQTREWKDGLFSVLIRERRI</sequence>
<dbReference type="FunFam" id="1.20.58.1120:FF:000002">
    <property type="entry name" value="Dynein heavy chain 9, axonemal"/>
    <property type="match status" value="1"/>
</dbReference>
<evidence type="ECO:0000259" key="15">
    <source>
        <dbReference type="Pfam" id="PF08393"/>
    </source>
</evidence>
<dbReference type="EMBL" id="GBHO01039924">
    <property type="protein sequence ID" value="JAG03680.1"/>
    <property type="molecule type" value="Transcribed_RNA"/>
</dbReference>
<keyword evidence="6" id="KW-0547">Nucleotide-binding</keyword>
<dbReference type="Gene3D" id="3.20.180.20">
    <property type="entry name" value="Dynein heavy chain, N-terminal domain 2"/>
    <property type="match status" value="1"/>
</dbReference>
<dbReference type="FunFam" id="1.10.8.710:FF:000002">
    <property type="entry name" value="dynein heavy chain 17, axonemal"/>
    <property type="match status" value="1"/>
</dbReference>
<keyword evidence="11" id="KW-0505">Motor protein</keyword>
<reference evidence="17" key="1">
    <citation type="journal article" date="2014" name="PLoS ONE">
        <title>Transcriptome-Based Identification of ABC Transporters in the Western Tarnished Plant Bug Lygus hesperus.</title>
        <authorList>
            <person name="Hull J.J."/>
            <person name="Chaney K."/>
            <person name="Geib S.M."/>
            <person name="Fabrick J.A."/>
            <person name="Brent C.S."/>
            <person name="Walsh D."/>
            <person name="Lavine L.C."/>
        </authorList>
    </citation>
    <scope>NUCLEOTIDE SEQUENCE</scope>
</reference>